<gene>
    <name evidence="1" type="ORF">Pgy4_35583</name>
</gene>
<accession>F3CG96</accession>
<protein>
    <submittedName>
        <fullName evidence="1">Uncharacterized protein</fullName>
    </submittedName>
</protein>
<sequence>FLRMMRHMARLLHHFDQQDRIALWVQVFQGREFEGKLIAEDKVETRGLGQWKRLRMASARI</sequence>
<proteinExistence type="predicted"/>
<organism evidence="1 2">
    <name type="scientific">Pseudomonas savastanoi pv. glycinea str. race 4</name>
    <dbReference type="NCBI Taxonomy" id="875330"/>
    <lineage>
        <taxon>Bacteria</taxon>
        <taxon>Pseudomonadati</taxon>
        <taxon>Pseudomonadota</taxon>
        <taxon>Gammaproteobacteria</taxon>
        <taxon>Pseudomonadales</taxon>
        <taxon>Pseudomonadaceae</taxon>
        <taxon>Pseudomonas</taxon>
    </lineage>
</organism>
<name>F3CG96_PSESG</name>
<dbReference type="Proteomes" id="UP000005466">
    <property type="component" value="Unassembled WGS sequence"/>
</dbReference>
<dbReference type="HOGENOM" id="CLU_2909556_0_0_6"/>
<comment type="caution">
    <text evidence="1">The sequence shown here is derived from an EMBL/GenBank/DDBJ whole genome shotgun (WGS) entry which is preliminary data.</text>
</comment>
<dbReference type="AlphaFoldDB" id="F3CG96"/>
<dbReference type="EMBL" id="ADWY01002553">
    <property type="protein sequence ID" value="EGH18288.1"/>
    <property type="molecule type" value="Genomic_DNA"/>
</dbReference>
<evidence type="ECO:0000313" key="2">
    <source>
        <dbReference type="Proteomes" id="UP000005466"/>
    </source>
</evidence>
<reference evidence="1 2" key="1">
    <citation type="journal article" date="2011" name="PLoS Pathog.">
        <title>Dynamic evolution of pathogenicity revealed by sequencing and comparative genomics of 19 Pseudomonas syringae isolates.</title>
        <authorList>
            <person name="Baltrus D.A."/>
            <person name="Nishimura M.T."/>
            <person name="Romanchuk A."/>
            <person name="Chang J.H."/>
            <person name="Mukhtar M.S."/>
            <person name="Cherkis K."/>
            <person name="Roach J."/>
            <person name="Grant S.R."/>
            <person name="Jones C.D."/>
            <person name="Dangl J.L."/>
        </authorList>
    </citation>
    <scope>NUCLEOTIDE SEQUENCE [LARGE SCALE GENOMIC DNA]</scope>
    <source>
        <strain evidence="2">race 4</strain>
    </source>
</reference>
<evidence type="ECO:0000313" key="1">
    <source>
        <dbReference type="EMBL" id="EGH18288.1"/>
    </source>
</evidence>
<feature type="non-terminal residue" evidence="1">
    <location>
        <position position="1"/>
    </location>
</feature>